<comment type="caution">
    <text evidence="1">The sequence shown here is derived from an EMBL/GenBank/DDBJ whole genome shotgun (WGS) entry which is preliminary data.</text>
</comment>
<reference evidence="1" key="1">
    <citation type="journal article" date="2020" name="mSystems">
        <title>Genome- and Community-Level Interaction Insights into Carbon Utilization and Element Cycling Functions of Hydrothermarchaeota in Hydrothermal Sediment.</title>
        <authorList>
            <person name="Zhou Z."/>
            <person name="Liu Y."/>
            <person name="Xu W."/>
            <person name="Pan J."/>
            <person name="Luo Z.H."/>
            <person name="Li M."/>
        </authorList>
    </citation>
    <scope>NUCLEOTIDE SEQUENCE [LARGE SCALE GENOMIC DNA]</scope>
    <source>
        <strain evidence="1">SpSt-374</strain>
    </source>
</reference>
<dbReference type="EMBL" id="DSPX01000093">
    <property type="protein sequence ID" value="HGG00837.1"/>
    <property type="molecule type" value="Genomic_DNA"/>
</dbReference>
<evidence type="ECO:0000313" key="1">
    <source>
        <dbReference type="EMBL" id="HGG00837.1"/>
    </source>
</evidence>
<gene>
    <name evidence="1" type="ORF">ENR15_09355</name>
</gene>
<name>A0A7C3VJF9_9CYAN</name>
<dbReference type="AlphaFoldDB" id="A0A7C3VJF9"/>
<organism evidence="1">
    <name type="scientific">Planktothricoides sp. SpSt-374</name>
    <dbReference type="NCBI Taxonomy" id="2282167"/>
    <lineage>
        <taxon>Bacteria</taxon>
        <taxon>Bacillati</taxon>
        <taxon>Cyanobacteriota</taxon>
        <taxon>Cyanophyceae</taxon>
        <taxon>Oscillatoriophycideae</taxon>
        <taxon>Oscillatoriales</taxon>
        <taxon>Oscillatoriaceae</taxon>
        <taxon>Planktothricoides</taxon>
    </lineage>
</organism>
<proteinExistence type="predicted"/>
<protein>
    <submittedName>
        <fullName evidence="1">Uncharacterized protein</fullName>
    </submittedName>
</protein>
<sequence length="245" mass="27252">MYDSAHLKHLLQKLEIKKLPLKNPGTVGTYLDSYIHLVKVEDVLELVKKWLLDPELRGLTQLPELLWQQAERQIKSLPIKTLRINPLQAFNAEATLFVEMNYVELSDVLKVIDKLHPCLELMARVIVASASQLIQLKTHMLKTPPSGDAPEIADFAGTRGPELAGKGAQVQQGEEIRAKAIAYLHQSDAISQLSPAAKFYIFQAMTGLTAAAWWLKNQHRAAAGILLQANNNLDAAILEQDAPRL</sequence>
<accession>A0A7C3VJF9</accession>